<comment type="catalytic activity">
    <reaction evidence="12">
        <text>ATP + H2O = ADP + phosphate + H(+)</text>
        <dbReference type="Rhea" id="RHEA:13065"/>
        <dbReference type="ChEBI" id="CHEBI:15377"/>
        <dbReference type="ChEBI" id="CHEBI:15378"/>
        <dbReference type="ChEBI" id="CHEBI:30616"/>
        <dbReference type="ChEBI" id="CHEBI:43474"/>
        <dbReference type="ChEBI" id="CHEBI:456216"/>
    </reaction>
    <physiologicalReaction direction="left-to-right" evidence="12">
        <dbReference type="Rhea" id="RHEA:13066"/>
    </physiologicalReaction>
</comment>
<keyword evidence="3" id="KW-0813">Transport</keyword>
<keyword evidence="5" id="KW-0547">Nucleotide-binding</keyword>
<dbReference type="EMBL" id="CADEPI010000030">
    <property type="protein sequence ID" value="CAB3367295.1"/>
    <property type="molecule type" value="Genomic_DNA"/>
</dbReference>
<dbReference type="InterPro" id="IPR029067">
    <property type="entry name" value="CDC48_domain_2-like_sf"/>
</dbReference>
<evidence type="ECO:0000256" key="4">
    <source>
        <dbReference type="ARBA" id="ARBA00022593"/>
    </source>
</evidence>
<accession>A0A8S1CE83</accession>
<reference evidence="14 15" key="1">
    <citation type="submission" date="2020-04" db="EMBL/GenBank/DDBJ databases">
        <authorList>
            <person name="Alioto T."/>
            <person name="Alioto T."/>
            <person name="Gomez Garrido J."/>
        </authorList>
    </citation>
    <scope>NUCLEOTIDE SEQUENCE [LARGE SCALE GENOMIC DNA]</scope>
</reference>
<dbReference type="Pfam" id="PF00004">
    <property type="entry name" value="AAA"/>
    <property type="match status" value="1"/>
</dbReference>
<evidence type="ECO:0000256" key="6">
    <source>
        <dbReference type="ARBA" id="ARBA00022801"/>
    </source>
</evidence>
<evidence type="ECO:0000259" key="13">
    <source>
        <dbReference type="SMART" id="SM00382"/>
    </source>
</evidence>
<comment type="subcellular location">
    <subcellularLocation>
        <location evidence="1">Membrane</location>
    </subcellularLocation>
</comment>
<dbReference type="Pfam" id="PF09262">
    <property type="entry name" value="PEX-1N"/>
    <property type="match status" value="1"/>
</dbReference>
<evidence type="ECO:0000256" key="5">
    <source>
        <dbReference type="ARBA" id="ARBA00022741"/>
    </source>
</evidence>
<evidence type="ECO:0000256" key="8">
    <source>
        <dbReference type="ARBA" id="ARBA00022927"/>
    </source>
</evidence>
<evidence type="ECO:0000256" key="11">
    <source>
        <dbReference type="ARBA" id="ARBA00034532"/>
    </source>
</evidence>
<gene>
    <name evidence="14" type="ORF">CLODIP_2_CD00324</name>
</gene>
<dbReference type="FunFam" id="3.40.50.300:FF:000149">
    <property type="entry name" value="Nuclear valosin-containing protein-like"/>
    <property type="match status" value="1"/>
</dbReference>
<dbReference type="InterPro" id="IPR050168">
    <property type="entry name" value="AAA_ATPase_domain"/>
</dbReference>
<keyword evidence="6" id="KW-0378">Hydrolase</keyword>
<evidence type="ECO:0000256" key="3">
    <source>
        <dbReference type="ARBA" id="ARBA00022448"/>
    </source>
</evidence>
<keyword evidence="15" id="KW-1185">Reference proteome</keyword>
<keyword evidence="7" id="KW-0067">ATP-binding</keyword>
<organism evidence="14 15">
    <name type="scientific">Cloeon dipterum</name>
    <dbReference type="NCBI Taxonomy" id="197152"/>
    <lineage>
        <taxon>Eukaryota</taxon>
        <taxon>Metazoa</taxon>
        <taxon>Ecdysozoa</taxon>
        <taxon>Arthropoda</taxon>
        <taxon>Hexapoda</taxon>
        <taxon>Insecta</taxon>
        <taxon>Pterygota</taxon>
        <taxon>Palaeoptera</taxon>
        <taxon>Ephemeroptera</taxon>
        <taxon>Pisciforma</taxon>
        <taxon>Baetidae</taxon>
        <taxon>Cloeon</taxon>
    </lineage>
</organism>
<dbReference type="GO" id="GO:0005778">
    <property type="term" value="C:peroxisomal membrane"/>
    <property type="evidence" value="ECO:0007669"/>
    <property type="project" value="TreeGrafter"/>
</dbReference>
<sequence>MLVGSHTILKTIMDNRKGRLMAVKFVNAKDSFLHVNLINVSLMQGKVYELRDETRGNCLAVCSCLATPLKNLKDNEVGMSQKLAKAIGLGGSESLVLTEIENLIPKSSQVIFTISDPDYAILVMNATKVEYIMLDQIRLVKRGQNVVVWISPMVSITLNTEKILPESELALLTNETELHILPSSDVRSVSRLGSLEDPSPEEMQTGLVCRVIFSEKPCATPFVAKIHPSVKPSFLFALGKILSVNKTMHLQLISDSEVSPAVDFLSNLPIIYLDKRARDQANLFFDGCKIFLEPLEIVRNAEFIVHVSKNCSVQSVKDDLKSLAEKLNRELLVVNQTVFPLKNNLAVKFEMKTSHTNLSSTSIESCNMGVKLGKFEIKNEPAMVEAEHSDHQIFSSWLPLLNNLKKSLVTNARTHVKSPIAVLKGTRGSGVETFLQQFVQLVVAPPLKLHDLALDCKAFKGKTVDTLKNKLMELFLEGTKHDPCIIIFENIDQFFPLQTHDLHESPESSYRLGVLQCIWNLSYSFSKRHNCYVVTTAVTDHEVKIWDDMSVPVELFQIPDLSLEDKVQALKQCLTKLNCNWTNELEDNSAQIIEICNYQDICDIAGRATFEKLKSMISSDEPVVITTDDLSSARNFLTSQSLKDFNLLRIGNQNGAASSSGRWPNVGGLSDVKEKLTEMIFWPFMYSHLFATNPLKLQKGALLYGMPGTGKTLLAEELAKSSGMNLIHIKGPELLNKFIGASEEAVRNLFEKASAAKPCILFFDEIDSLAPRRGRDTTGVSDRVVNQLLTSLDGVDSPAEAGVWVLAASSRPDLIDRALLRPGRFDTMLHCNLPTRLERSEILQILSSGLKISSDTDLNKLAEMTDGFCGADIQALLQTAQLVALEEFVDVFSEETGDKSMEHQEQLEVNWNHIQLALQKTRPSLSQEERRRYEKIFKEYELSLQPVGRGKRAVFKQRTILA</sequence>
<name>A0A8S1CE83_9INSE</name>
<protein>
    <recommendedName>
        <fullName evidence="11">Peroxisomal ATPase PEX1</fullName>
    </recommendedName>
    <alternativeName>
        <fullName evidence="10">Peroxin-1</fullName>
    </alternativeName>
</protein>
<evidence type="ECO:0000256" key="1">
    <source>
        <dbReference type="ARBA" id="ARBA00004370"/>
    </source>
</evidence>
<dbReference type="SUPFAM" id="SSF54585">
    <property type="entry name" value="Cdc48 domain 2-like"/>
    <property type="match status" value="1"/>
</dbReference>
<keyword evidence="9" id="KW-0472">Membrane</keyword>
<dbReference type="PANTHER" id="PTHR23077:SF12">
    <property type="entry name" value="PEROXISOMAL ATPASE PEX1"/>
    <property type="match status" value="1"/>
</dbReference>
<dbReference type="PANTHER" id="PTHR23077">
    <property type="entry name" value="AAA-FAMILY ATPASE"/>
    <property type="match status" value="1"/>
</dbReference>
<feature type="domain" description="AAA+ ATPase" evidence="13">
    <location>
        <begin position="417"/>
        <end position="557"/>
    </location>
</feature>
<dbReference type="PROSITE" id="PS00674">
    <property type="entry name" value="AAA"/>
    <property type="match status" value="1"/>
</dbReference>
<evidence type="ECO:0000256" key="10">
    <source>
        <dbReference type="ARBA" id="ARBA00032509"/>
    </source>
</evidence>
<feature type="domain" description="AAA+ ATPase" evidence="13">
    <location>
        <begin position="697"/>
        <end position="835"/>
    </location>
</feature>
<evidence type="ECO:0000256" key="9">
    <source>
        <dbReference type="ARBA" id="ARBA00023136"/>
    </source>
</evidence>
<evidence type="ECO:0000256" key="12">
    <source>
        <dbReference type="ARBA" id="ARBA00048778"/>
    </source>
</evidence>
<evidence type="ECO:0000313" key="14">
    <source>
        <dbReference type="EMBL" id="CAB3367295.1"/>
    </source>
</evidence>
<dbReference type="Gene3D" id="3.10.330.10">
    <property type="match status" value="1"/>
</dbReference>
<dbReference type="InterPro" id="IPR003593">
    <property type="entry name" value="AAA+_ATPase"/>
</dbReference>
<dbReference type="Proteomes" id="UP000494165">
    <property type="component" value="Unassembled WGS sequence"/>
</dbReference>
<dbReference type="InterPro" id="IPR041569">
    <property type="entry name" value="AAA_lid_3"/>
</dbReference>
<dbReference type="GO" id="GO:0005829">
    <property type="term" value="C:cytosol"/>
    <property type="evidence" value="ECO:0007669"/>
    <property type="project" value="TreeGrafter"/>
</dbReference>
<dbReference type="AlphaFoldDB" id="A0A8S1CE83"/>
<dbReference type="InterPro" id="IPR027417">
    <property type="entry name" value="P-loop_NTPase"/>
</dbReference>
<comment type="caution">
    <text evidence="14">The sequence shown here is derived from an EMBL/GenBank/DDBJ whole genome shotgun (WGS) entry which is preliminary data.</text>
</comment>
<dbReference type="SMART" id="SM00382">
    <property type="entry name" value="AAA"/>
    <property type="match status" value="2"/>
</dbReference>
<evidence type="ECO:0000256" key="7">
    <source>
        <dbReference type="ARBA" id="ARBA00022840"/>
    </source>
</evidence>
<dbReference type="Gene3D" id="3.40.50.300">
    <property type="entry name" value="P-loop containing nucleotide triphosphate hydrolases"/>
    <property type="match status" value="2"/>
</dbReference>
<dbReference type="InterPro" id="IPR003960">
    <property type="entry name" value="ATPase_AAA_CS"/>
</dbReference>
<dbReference type="Gene3D" id="1.10.8.60">
    <property type="match status" value="1"/>
</dbReference>
<keyword evidence="8" id="KW-0653">Protein transport</keyword>
<dbReference type="GO" id="GO:0016558">
    <property type="term" value="P:protein import into peroxisome matrix"/>
    <property type="evidence" value="ECO:0007669"/>
    <property type="project" value="TreeGrafter"/>
</dbReference>
<proteinExistence type="inferred from homology"/>
<dbReference type="GO" id="GO:0005524">
    <property type="term" value="F:ATP binding"/>
    <property type="evidence" value="ECO:0007669"/>
    <property type="project" value="UniProtKB-KW"/>
</dbReference>
<comment type="similarity">
    <text evidence="2">Belongs to the AAA ATPase family.</text>
</comment>
<dbReference type="Pfam" id="PF17862">
    <property type="entry name" value="AAA_lid_3"/>
    <property type="match status" value="1"/>
</dbReference>
<dbReference type="GO" id="GO:0016887">
    <property type="term" value="F:ATP hydrolysis activity"/>
    <property type="evidence" value="ECO:0007669"/>
    <property type="project" value="InterPro"/>
</dbReference>
<dbReference type="InterPro" id="IPR015342">
    <property type="entry name" value="PEX1-N_C-lobe"/>
</dbReference>
<dbReference type="InterPro" id="IPR003959">
    <property type="entry name" value="ATPase_AAA_core"/>
</dbReference>
<dbReference type="SUPFAM" id="SSF52540">
    <property type="entry name" value="P-loop containing nucleoside triphosphate hydrolases"/>
    <property type="match status" value="2"/>
</dbReference>
<evidence type="ECO:0000313" key="15">
    <source>
        <dbReference type="Proteomes" id="UP000494165"/>
    </source>
</evidence>
<dbReference type="OrthoDB" id="8173462at2759"/>
<evidence type="ECO:0000256" key="2">
    <source>
        <dbReference type="ARBA" id="ARBA00006914"/>
    </source>
</evidence>
<keyword evidence="4" id="KW-0962">Peroxisome biogenesis</keyword>